<dbReference type="Proteomes" id="UP001596002">
    <property type="component" value="Unassembled WGS sequence"/>
</dbReference>
<reference evidence="2" key="1">
    <citation type="journal article" date="2019" name="Int. J. Syst. Evol. Microbiol.">
        <title>The Global Catalogue of Microorganisms (GCM) 10K type strain sequencing project: providing services to taxonomists for standard genome sequencing and annotation.</title>
        <authorList>
            <consortium name="The Broad Institute Genomics Platform"/>
            <consortium name="The Broad Institute Genome Sequencing Center for Infectious Disease"/>
            <person name="Wu L."/>
            <person name="Ma J."/>
        </authorList>
    </citation>
    <scope>NUCLEOTIDE SEQUENCE [LARGE SCALE GENOMIC DNA]</scope>
    <source>
        <strain evidence="2">WYCCWR 12678</strain>
    </source>
</reference>
<organism evidence="1 2">
    <name type="scientific">Effusibacillus consociatus</name>
    <dbReference type="NCBI Taxonomy" id="1117041"/>
    <lineage>
        <taxon>Bacteria</taxon>
        <taxon>Bacillati</taxon>
        <taxon>Bacillota</taxon>
        <taxon>Bacilli</taxon>
        <taxon>Bacillales</taxon>
        <taxon>Alicyclobacillaceae</taxon>
        <taxon>Effusibacillus</taxon>
    </lineage>
</organism>
<evidence type="ECO:0000313" key="1">
    <source>
        <dbReference type="EMBL" id="MFC4767387.1"/>
    </source>
</evidence>
<dbReference type="Gene3D" id="1.25.10.10">
    <property type="entry name" value="Leucine-rich Repeat Variant"/>
    <property type="match status" value="1"/>
</dbReference>
<name>A0ABV9Q298_9BACL</name>
<sequence>MILHPDLRIRQFAVQYFKDSQYKDPDLMPLVLEACNLAIDEKQNRLMLAYAAEFTQTRETLEEIVKRILDRGPARDCYEKMLVNSEIQLLKQFPNRIADLLPPFQKAVRLRLELADWCTDKLWQELFELSKRAEGKYCNEFDYNYGVYVVKELAVRSDLPVEEIVERLDQFYPEDYEGYADIYLCILAGDLRLQKAIPALTNYLRSEGDLIVEEAVKAMIKIGTEEVVTGIRKTFLKEEWDFRLFSTDILSGIKLPVCEAAVIELMSQEEDLSIRTRLADSLCQLLSVKGIPFVEEMIDGGYDRSLLSSEESLYVNCTINGVDLPELETWRAQLDAEEEERRKTVESFNHLFLNNRMISAENFSTNRQRAENRKK</sequence>
<accession>A0ABV9Q298</accession>
<keyword evidence="2" id="KW-1185">Reference proteome</keyword>
<proteinExistence type="predicted"/>
<gene>
    <name evidence="1" type="ORF">ACFO8Q_08420</name>
</gene>
<dbReference type="InterPro" id="IPR016024">
    <property type="entry name" value="ARM-type_fold"/>
</dbReference>
<dbReference type="RefSeq" id="WP_380025312.1">
    <property type="nucleotide sequence ID" value="NZ_JBHSHC010000056.1"/>
</dbReference>
<evidence type="ECO:0000313" key="2">
    <source>
        <dbReference type="Proteomes" id="UP001596002"/>
    </source>
</evidence>
<protein>
    <submittedName>
        <fullName evidence="1">HEAT repeat domain-containing protein</fullName>
    </submittedName>
</protein>
<dbReference type="InterPro" id="IPR011989">
    <property type="entry name" value="ARM-like"/>
</dbReference>
<dbReference type="SUPFAM" id="SSF48371">
    <property type="entry name" value="ARM repeat"/>
    <property type="match status" value="1"/>
</dbReference>
<dbReference type="EMBL" id="JBHSHC010000056">
    <property type="protein sequence ID" value="MFC4767387.1"/>
    <property type="molecule type" value="Genomic_DNA"/>
</dbReference>
<comment type="caution">
    <text evidence="1">The sequence shown here is derived from an EMBL/GenBank/DDBJ whole genome shotgun (WGS) entry which is preliminary data.</text>
</comment>